<dbReference type="Pfam" id="PF26080">
    <property type="entry name" value="CUB_animal"/>
    <property type="match status" value="1"/>
</dbReference>
<gene>
    <name evidence="5" type="primary">LOC107219389</name>
</gene>
<name>A0ABM3FCL3_NEOLC</name>
<dbReference type="PROSITE" id="PS51257">
    <property type="entry name" value="PROKAR_LIPOPROTEIN"/>
    <property type="match status" value="1"/>
</dbReference>
<evidence type="ECO:0000313" key="5">
    <source>
        <dbReference type="RefSeq" id="XP_046585763.1"/>
    </source>
</evidence>
<evidence type="ECO:0000313" key="4">
    <source>
        <dbReference type="Proteomes" id="UP000829291"/>
    </source>
</evidence>
<dbReference type="Pfam" id="PF00431">
    <property type="entry name" value="CUB"/>
    <property type="match status" value="1"/>
</dbReference>
<evidence type="ECO:0000256" key="1">
    <source>
        <dbReference type="ARBA" id="ARBA00023157"/>
    </source>
</evidence>
<sequence length="334" mass="36381">MNTYECRIQQGKSHGPCALGFGVCCIFTTSCGEEVQNNLTYVTSPGFPNLINQSMNCSLTVKKIDPQVSQLRIDFLHFNIGQPNRRTGICDADIMEIRTGIGSLNLCGWNSGQHIYVDVDDGPITLNFRLPSSLESRMWEMRITQVGFEQRAPAGCLQYHVTPRGTLRTLNYLPNGRYLASQDHLLCVRQERGMCSISYAPCATDSFRIGPPRSTGPASNMGGLEGQVVQGEGSGTGAPVFESASRCRDRVLIPCDFEEFITPGNDGAGICDLEHCGNSLCNQSELDDEGNCRVETSATPFHIRVAFGPGEDNGLSSENNVGMCLSYEQLPCGP</sequence>
<keyword evidence="1 2" id="KW-1015">Disulfide bond</keyword>
<dbReference type="Proteomes" id="UP000829291">
    <property type="component" value="Chromosome 1"/>
</dbReference>
<dbReference type="InterPro" id="IPR000859">
    <property type="entry name" value="CUB_dom"/>
</dbReference>
<dbReference type="PANTHER" id="PTHR33236:SF4">
    <property type="entry name" value="CUB DOMAIN-CONTAINING PROTEIN"/>
    <property type="match status" value="1"/>
</dbReference>
<reference evidence="5" key="1">
    <citation type="submission" date="2025-08" db="UniProtKB">
        <authorList>
            <consortium name="RefSeq"/>
        </authorList>
    </citation>
    <scope>IDENTIFICATION</scope>
    <source>
        <tissue evidence="5">Thorax and Abdomen</tissue>
    </source>
</reference>
<evidence type="ECO:0000259" key="3">
    <source>
        <dbReference type="PROSITE" id="PS01180"/>
    </source>
</evidence>
<dbReference type="PROSITE" id="PS01180">
    <property type="entry name" value="CUB"/>
    <property type="match status" value="1"/>
</dbReference>
<protein>
    <submittedName>
        <fullName evidence="5">Uncharacterized protein LOC107219389 isoform X2</fullName>
    </submittedName>
</protein>
<organism evidence="4 5">
    <name type="scientific">Neodiprion lecontei</name>
    <name type="common">Redheaded pine sawfly</name>
    <dbReference type="NCBI Taxonomy" id="441921"/>
    <lineage>
        <taxon>Eukaryota</taxon>
        <taxon>Metazoa</taxon>
        <taxon>Ecdysozoa</taxon>
        <taxon>Arthropoda</taxon>
        <taxon>Hexapoda</taxon>
        <taxon>Insecta</taxon>
        <taxon>Pterygota</taxon>
        <taxon>Neoptera</taxon>
        <taxon>Endopterygota</taxon>
        <taxon>Hymenoptera</taxon>
        <taxon>Tenthredinoidea</taxon>
        <taxon>Diprionidae</taxon>
        <taxon>Diprioninae</taxon>
        <taxon>Neodiprion</taxon>
    </lineage>
</organism>
<dbReference type="InterPro" id="IPR058698">
    <property type="entry name" value="CUB_metazoa"/>
</dbReference>
<feature type="disulfide bond" evidence="2">
    <location>
        <begin position="90"/>
        <end position="107"/>
    </location>
</feature>
<proteinExistence type="predicted"/>
<keyword evidence="4" id="KW-1185">Reference proteome</keyword>
<dbReference type="PANTHER" id="PTHR33236">
    <property type="entry name" value="INTRAFLAGELLAR TRANSPORT PROTEIN 122 FAMILY PROTEIN-RELATED"/>
    <property type="match status" value="1"/>
</dbReference>
<evidence type="ECO:0000256" key="2">
    <source>
        <dbReference type="PROSITE-ProRule" id="PRU00059"/>
    </source>
</evidence>
<accession>A0ABM3FCL3</accession>
<dbReference type="SUPFAM" id="SSF49854">
    <property type="entry name" value="Spermadhesin, CUB domain"/>
    <property type="match status" value="1"/>
</dbReference>
<comment type="caution">
    <text evidence="2">Lacks conserved residue(s) required for the propagation of feature annotation.</text>
</comment>
<dbReference type="RefSeq" id="XP_046585763.1">
    <property type="nucleotide sequence ID" value="XM_046729807.1"/>
</dbReference>
<dbReference type="Gene3D" id="2.60.120.290">
    <property type="entry name" value="Spermadhesin, CUB domain"/>
    <property type="match status" value="1"/>
</dbReference>
<dbReference type="GeneID" id="107219389"/>
<feature type="domain" description="CUB" evidence="3">
    <location>
        <begin position="31"/>
        <end position="146"/>
    </location>
</feature>
<dbReference type="InterPro" id="IPR035914">
    <property type="entry name" value="Sperma_CUB_dom_sf"/>
</dbReference>